<feature type="transmembrane region" description="Helical" evidence="1">
    <location>
        <begin position="250"/>
        <end position="271"/>
    </location>
</feature>
<dbReference type="RefSeq" id="XP_001386081.2">
    <property type="nucleotide sequence ID" value="XM_001386044.1"/>
</dbReference>
<dbReference type="AlphaFoldDB" id="A3LYW9"/>
<proteinExistence type="predicted"/>
<dbReference type="eggNOG" id="ENOG502RJBG">
    <property type="taxonomic scope" value="Eukaryota"/>
</dbReference>
<feature type="transmembrane region" description="Helical" evidence="1">
    <location>
        <begin position="219"/>
        <end position="243"/>
    </location>
</feature>
<dbReference type="HOGENOM" id="CLU_710016_0_0_1"/>
<protein>
    <submittedName>
        <fullName evidence="2">Uncharacterized protein</fullName>
    </submittedName>
</protein>
<feature type="transmembrane region" description="Helical" evidence="1">
    <location>
        <begin position="291"/>
        <end position="312"/>
    </location>
</feature>
<keyword evidence="1" id="KW-0472">Membrane</keyword>
<accession>A3LYW9</accession>
<dbReference type="EMBL" id="CP000501">
    <property type="protein sequence ID" value="ABN68052.2"/>
    <property type="molecule type" value="Genomic_DNA"/>
</dbReference>
<evidence type="ECO:0000313" key="2">
    <source>
        <dbReference type="EMBL" id="ABN68052.2"/>
    </source>
</evidence>
<sequence length="389" mass="44389">MSNFRPYGSHEARVISDLSRFDYESISARNRSRNPTPTSIDDEKSSVLTLDTIIPLYSSRINKEPYHPPKTLLEIAENSSPLPKARPPPLPEKDGNLLRSQSAKEFAPYPESVYDESLPPMMETSQFVEVPKTSQESVSLETLNSKQKALEEDLVRRVMNRPLFTISGRDLGVPKYEDKSYTISANSFIYLFEIIIDIIIIVLSSVLVNKDRNVGVGIYRYFIADGSISLIISLLFISTIINFEKRNGSFYCLAATILKLVSFIMVVSHLLPKGNCKTRDICDTRKATSAFIIISTFIWIGNLVMFLTTLYISRLNLLNDINFDFSNQGLNKKYNMSQDTLHEQGSPNNHTDKPLKEYYLTESGEMYEITDEWQRLNHQGKNKILVYTF</sequence>
<evidence type="ECO:0000313" key="3">
    <source>
        <dbReference type="Proteomes" id="UP000002258"/>
    </source>
</evidence>
<name>A3LYW9_PICST</name>
<evidence type="ECO:0000256" key="1">
    <source>
        <dbReference type="SAM" id="Phobius"/>
    </source>
</evidence>
<dbReference type="OrthoDB" id="4019110at2759"/>
<dbReference type="Proteomes" id="UP000002258">
    <property type="component" value="Chromosome 7"/>
</dbReference>
<dbReference type="KEGG" id="pic:PICST_50119"/>
<keyword evidence="3" id="KW-1185">Reference proteome</keyword>
<gene>
    <name evidence="2" type="ORF">PICST_50119</name>
</gene>
<dbReference type="OMA" id="VCCSVVE"/>
<keyword evidence="1" id="KW-0812">Transmembrane</keyword>
<organism evidence="2 3">
    <name type="scientific">Scheffersomyces stipitis (strain ATCC 58785 / CBS 6054 / NBRC 10063 / NRRL Y-11545)</name>
    <name type="common">Yeast</name>
    <name type="synonym">Pichia stipitis</name>
    <dbReference type="NCBI Taxonomy" id="322104"/>
    <lineage>
        <taxon>Eukaryota</taxon>
        <taxon>Fungi</taxon>
        <taxon>Dikarya</taxon>
        <taxon>Ascomycota</taxon>
        <taxon>Saccharomycotina</taxon>
        <taxon>Pichiomycetes</taxon>
        <taxon>Debaryomycetaceae</taxon>
        <taxon>Scheffersomyces</taxon>
    </lineage>
</organism>
<reference evidence="2 3" key="1">
    <citation type="journal article" date="2007" name="Nat. Biotechnol.">
        <title>Genome sequence of the lignocellulose-bioconverting and xylose-fermenting yeast Pichia stipitis.</title>
        <authorList>
            <person name="Jeffries T.W."/>
            <person name="Grigoriev I.V."/>
            <person name="Grimwood J."/>
            <person name="Laplaza J.M."/>
            <person name="Aerts A."/>
            <person name="Salamov A."/>
            <person name="Schmutz J."/>
            <person name="Lindquist E."/>
            <person name="Dehal P."/>
            <person name="Shapiro H."/>
            <person name="Jin Y.S."/>
            <person name="Passoth V."/>
            <person name="Richardson P.M."/>
        </authorList>
    </citation>
    <scope>NUCLEOTIDE SEQUENCE [LARGE SCALE GENOMIC DNA]</scope>
    <source>
        <strain evidence="3">ATCC 58785 / CBS 6054 / NBRC 10063 / NRRL Y-11545</strain>
    </source>
</reference>
<dbReference type="InParanoid" id="A3LYW9"/>
<keyword evidence="1" id="KW-1133">Transmembrane helix</keyword>
<dbReference type="GeneID" id="4840517"/>
<dbReference type="STRING" id="322104.A3LYW9"/>
<feature type="transmembrane region" description="Helical" evidence="1">
    <location>
        <begin position="188"/>
        <end position="207"/>
    </location>
</feature>